<evidence type="ECO:0000256" key="4">
    <source>
        <dbReference type="ARBA" id="ARBA00022692"/>
    </source>
</evidence>
<evidence type="ECO:0000256" key="6">
    <source>
        <dbReference type="ARBA" id="ARBA00023136"/>
    </source>
</evidence>
<evidence type="ECO:0000313" key="8">
    <source>
        <dbReference type="EMBL" id="SDP62381.1"/>
    </source>
</evidence>
<name>A0A1H0U892_9BURK</name>
<feature type="transmembrane region" description="Helical" evidence="7">
    <location>
        <begin position="38"/>
        <end position="57"/>
    </location>
</feature>
<dbReference type="PANTHER" id="PTHR30161">
    <property type="entry name" value="FLAGELLAR EXPORT PROTEIN, MEMBRANE FLHA SUBUNIT-RELATED"/>
    <property type="match status" value="1"/>
</dbReference>
<feature type="transmembrane region" description="Helical" evidence="7">
    <location>
        <begin position="109"/>
        <end position="128"/>
    </location>
</feature>
<keyword evidence="9" id="KW-1185">Reference proteome</keyword>
<dbReference type="InterPro" id="IPR042194">
    <property type="entry name" value="FHIPEP_1"/>
</dbReference>
<dbReference type="NCBIfam" id="TIGR01398">
    <property type="entry name" value="FlhA"/>
    <property type="match status" value="1"/>
</dbReference>
<keyword evidence="5 7" id="KW-1133">Transmembrane helix</keyword>
<dbReference type="GO" id="GO:0009306">
    <property type="term" value="P:protein secretion"/>
    <property type="evidence" value="ECO:0007669"/>
    <property type="project" value="InterPro"/>
</dbReference>
<dbReference type="InterPro" id="IPR001712">
    <property type="entry name" value="T3SS_FHIPEP"/>
</dbReference>
<keyword evidence="6 7" id="KW-0472">Membrane</keyword>
<keyword evidence="7" id="KW-1006">Bacterial flagellum protein export</keyword>
<evidence type="ECO:0000256" key="2">
    <source>
        <dbReference type="ARBA" id="ARBA00008835"/>
    </source>
</evidence>
<proteinExistence type="inferred from homology"/>
<dbReference type="Proteomes" id="UP000199317">
    <property type="component" value="Unassembled WGS sequence"/>
</dbReference>
<accession>A0A1H0U892</accession>
<dbReference type="PRINTS" id="PR00949">
    <property type="entry name" value="TYPE3IMAPROT"/>
</dbReference>
<organism evidence="8 9">
    <name type="scientific">Paracidovorax cattleyae</name>
    <dbReference type="NCBI Taxonomy" id="80868"/>
    <lineage>
        <taxon>Bacteria</taxon>
        <taxon>Pseudomonadati</taxon>
        <taxon>Pseudomonadota</taxon>
        <taxon>Betaproteobacteria</taxon>
        <taxon>Burkholderiales</taxon>
        <taxon>Comamonadaceae</taxon>
        <taxon>Paracidovorax</taxon>
    </lineage>
</organism>
<keyword evidence="8" id="KW-0282">Flagellum</keyword>
<dbReference type="PANTHER" id="PTHR30161:SF1">
    <property type="entry name" value="FLAGELLAR BIOSYNTHESIS PROTEIN FLHA-RELATED"/>
    <property type="match status" value="1"/>
</dbReference>
<evidence type="ECO:0000256" key="1">
    <source>
        <dbReference type="ARBA" id="ARBA00004651"/>
    </source>
</evidence>
<dbReference type="InterPro" id="IPR006301">
    <property type="entry name" value="FlhA"/>
</dbReference>
<feature type="transmembrane region" description="Helical" evidence="7">
    <location>
        <begin position="196"/>
        <end position="218"/>
    </location>
</feature>
<dbReference type="OrthoDB" id="9759185at2"/>
<dbReference type="AlphaFoldDB" id="A0A1H0U892"/>
<keyword evidence="7" id="KW-1005">Bacterial flagellum biogenesis</keyword>
<sequence length="701" mass="75767">MKALERFFGRHSDIAMVLLVLGVLVVLFAPIPSPLLDFLILTNFSFAFLILLLTFYMGRPVEFSTFPSLLLIATLFRLSLNVAATRLILSDGDAGRVIGAVGSYVVGGNYVIGLIVFLILIVVQYVVVTNGAQRISEVAARFTLDSMPGQQMSIDADLNMGFIDQAEAQRRRKNIEKEAAFYGAMDGASKFVKGDAIAGIVILLINIVGGLVIGMMQHKLPWDQALRTYSLLTIGDGIVTQVPALIIAVGTGIIVTRSASDGNLSQEVLRQITSFPKTLLLVGAALTGLLFLPGIPALPTLVLIAGVAAVAWVVYRGAARQTADGAAAAAGDAQDADGPADTARADEDPYASLQVEPIEVHVGSQWAAMVNQPGSVLMDRIVSFRKQHAQDLGLVLPRVRFKDAVRLGADRYEIHLDGVVCGRGEVRTDKVLAIHPAGKMDGVPGEPTRDPTYGLPALWIDEQQRAAAVAGKYTLVDAPTVFMTHLTEVLRRESATLLTRAEADRLLQRVRQQQPSLVEELIPTVLSVSDVQKVLQNLLREKVSIRHIDAILETLADAGRQSKDAAYLTEMVRLRLGHAICQGLVGEANALHVITLDPAIESQLLQNIQAAQAGVRAQEGAAAPATGFVLEPRLAEQIMVKLMQQAERMMKSNLLPVLLCAPELRRHVRALSERMMPHLRVLSMAEVPHAIELKSYAVVAL</sequence>
<dbReference type="RefSeq" id="WP_092835791.1">
    <property type="nucleotide sequence ID" value="NZ_CP028290.1"/>
</dbReference>
<dbReference type="Pfam" id="PF00771">
    <property type="entry name" value="FHIPEP"/>
    <property type="match status" value="1"/>
</dbReference>
<gene>
    <name evidence="7" type="primary">flhA</name>
    <name evidence="8" type="ORF">SAMN04489708_11850</name>
</gene>
<keyword evidence="8" id="KW-0969">Cilium</keyword>
<comment type="subcellular location">
    <subcellularLocation>
        <location evidence="1 7">Cell membrane</location>
        <topology evidence="1 7">Multi-pass membrane protein</topology>
    </subcellularLocation>
</comment>
<dbReference type="GO" id="GO:0044780">
    <property type="term" value="P:bacterial-type flagellum assembly"/>
    <property type="evidence" value="ECO:0007669"/>
    <property type="project" value="InterPro"/>
</dbReference>
<feature type="transmembrane region" description="Helical" evidence="7">
    <location>
        <begin position="268"/>
        <end position="291"/>
    </location>
</feature>
<comment type="similarity">
    <text evidence="2 7">Belongs to the FHIPEP (flagella/HR/invasion proteins export pore) family.</text>
</comment>
<dbReference type="Gene3D" id="3.40.30.60">
    <property type="entry name" value="FHIPEP family, domain 1"/>
    <property type="match status" value="1"/>
</dbReference>
<evidence type="ECO:0000313" key="9">
    <source>
        <dbReference type="Proteomes" id="UP000199317"/>
    </source>
</evidence>
<evidence type="ECO:0000256" key="7">
    <source>
        <dbReference type="RuleBase" id="RU364093"/>
    </source>
</evidence>
<feature type="transmembrane region" description="Helical" evidence="7">
    <location>
        <begin position="69"/>
        <end position="89"/>
    </location>
</feature>
<keyword evidence="7" id="KW-0653">Protein transport</keyword>
<keyword evidence="7" id="KW-0813">Transport</keyword>
<dbReference type="Gene3D" id="3.40.50.12790">
    <property type="entry name" value="FHIPEP family, domain 4"/>
    <property type="match status" value="1"/>
</dbReference>
<reference evidence="9" key="1">
    <citation type="submission" date="2016-10" db="EMBL/GenBank/DDBJ databases">
        <authorList>
            <person name="Varghese N."/>
            <person name="Submissions S."/>
        </authorList>
    </citation>
    <scope>NUCLEOTIDE SEQUENCE [LARGE SCALE GENOMIC DNA]</scope>
    <source>
        <strain evidence="9">DSM 17101</strain>
    </source>
</reference>
<evidence type="ECO:0000256" key="3">
    <source>
        <dbReference type="ARBA" id="ARBA00022475"/>
    </source>
</evidence>
<evidence type="ECO:0000256" key="5">
    <source>
        <dbReference type="ARBA" id="ARBA00022989"/>
    </source>
</evidence>
<dbReference type="PIRSF" id="PIRSF005419">
    <property type="entry name" value="FlhA"/>
    <property type="match status" value="1"/>
</dbReference>
<dbReference type="InterPro" id="IPR042193">
    <property type="entry name" value="FHIPEP_3"/>
</dbReference>
<dbReference type="Gene3D" id="1.10.8.540">
    <property type="entry name" value="FHIPEP family, domain 3"/>
    <property type="match status" value="1"/>
</dbReference>
<feature type="transmembrane region" description="Helical" evidence="7">
    <location>
        <begin position="12"/>
        <end position="32"/>
    </location>
</feature>
<dbReference type="GO" id="GO:0005886">
    <property type="term" value="C:plasma membrane"/>
    <property type="evidence" value="ECO:0007669"/>
    <property type="project" value="UniProtKB-SubCell"/>
</dbReference>
<comment type="function">
    <text evidence="7">Required for formation of the rod structure of the flagellar apparatus. Together with FliI and FliH, may constitute the export apparatus of flagellin.</text>
</comment>
<dbReference type="EMBL" id="FNJL01000018">
    <property type="protein sequence ID" value="SDP62381.1"/>
    <property type="molecule type" value="Genomic_DNA"/>
</dbReference>
<keyword evidence="8" id="KW-0966">Cell projection</keyword>
<feature type="transmembrane region" description="Helical" evidence="7">
    <location>
        <begin position="238"/>
        <end position="256"/>
    </location>
</feature>
<keyword evidence="4 7" id="KW-0812">Transmembrane</keyword>
<keyword evidence="3 7" id="KW-1003">Cell membrane</keyword>
<dbReference type="InterPro" id="IPR042196">
    <property type="entry name" value="FHIPEP_4"/>
</dbReference>
<protein>
    <recommendedName>
        <fullName evidence="7">Flagellar biosynthesis protein FlhA</fullName>
    </recommendedName>
</protein>